<comment type="similarity">
    <text evidence="2">Belongs to the ABC transporter superfamily.</text>
</comment>
<proteinExistence type="inferred from homology"/>
<dbReference type="PROSITE" id="PS00211">
    <property type="entry name" value="ABC_TRANSPORTER_1"/>
    <property type="match status" value="1"/>
</dbReference>
<reference evidence="8 9" key="1">
    <citation type="submission" date="2018-08" db="EMBL/GenBank/DDBJ databases">
        <title>Genome sequencing of Cutibacterium acnes KCOM 1315.</title>
        <authorList>
            <person name="Kook J.-K."/>
            <person name="Park S.-N."/>
            <person name="Lim Y.K."/>
        </authorList>
    </citation>
    <scope>NUCLEOTIDE SEQUENCE [LARGE SCALE GENOMIC DNA]</scope>
    <source>
        <strain evidence="8 9">KCOM 1315</strain>
    </source>
</reference>
<dbReference type="Gene3D" id="3.40.50.300">
    <property type="entry name" value="P-loop containing nucleotide triphosphate hydrolases"/>
    <property type="match status" value="1"/>
</dbReference>
<evidence type="ECO:0000256" key="6">
    <source>
        <dbReference type="ARBA" id="ARBA00023251"/>
    </source>
</evidence>
<evidence type="ECO:0000259" key="7">
    <source>
        <dbReference type="PROSITE" id="PS50893"/>
    </source>
</evidence>
<feature type="domain" description="ABC transporter" evidence="7">
    <location>
        <begin position="24"/>
        <end position="250"/>
    </location>
</feature>
<dbReference type="AlphaFoldDB" id="A0AAD0QT04"/>
<evidence type="ECO:0000256" key="4">
    <source>
        <dbReference type="ARBA" id="ARBA00022741"/>
    </source>
</evidence>
<gene>
    <name evidence="8" type="ORF">DXN06_08840</name>
</gene>
<accession>A0AAD0QT04</accession>
<evidence type="ECO:0000256" key="3">
    <source>
        <dbReference type="ARBA" id="ARBA00022448"/>
    </source>
</evidence>
<keyword evidence="6" id="KW-0046">Antibiotic resistance</keyword>
<keyword evidence="4" id="KW-0547">Nucleotide-binding</keyword>
<sequence>MVWGAHLVPHPQVQRDQHMVDHVVDVHDITVTIKGRTILSNLSIQVEEGTFHGIIGPNGAGKTTLFNAIQGFRKPAQGSIELLGHSPYPRNLDLLTQIGIQPQRPAFFPHTTLREHLCAVADIYAVAASRVDDLIEALGLSHASRTRVEKLSGGERQRLAVATALVHRPAVLFLDEPTAGLDPEARAGLVSLLQSTDLLHMTTLYTTHHLDEAERLCDTVSIIENGRIIVSESPSTLIREADLGATVLLPNALHQADDIAALAGQSNVRVTRDGVSIRTHDTAGLFATLSNHHINTRGAQVHEGRLENVYLQLTGKDHVD</sequence>
<dbReference type="SUPFAM" id="SSF52540">
    <property type="entry name" value="P-loop containing nucleoside triphosphate hydrolases"/>
    <property type="match status" value="1"/>
</dbReference>
<keyword evidence="3" id="KW-0813">Transport</keyword>
<dbReference type="GO" id="GO:0016887">
    <property type="term" value="F:ATP hydrolysis activity"/>
    <property type="evidence" value="ECO:0007669"/>
    <property type="project" value="InterPro"/>
</dbReference>
<dbReference type="InterPro" id="IPR003439">
    <property type="entry name" value="ABC_transporter-like_ATP-bd"/>
</dbReference>
<keyword evidence="5 8" id="KW-0067">ATP-binding</keyword>
<dbReference type="InterPro" id="IPR003593">
    <property type="entry name" value="AAA+_ATPase"/>
</dbReference>
<comment type="subcellular location">
    <subcellularLocation>
        <location evidence="1">Cell membrane</location>
        <topology evidence="1">Peripheral membrane protein</topology>
    </subcellularLocation>
</comment>
<evidence type="ECO:0000256" key="5">
    <source>
        <dbReference type="ARBA" id="ARBA00022840"/>
    </source>
</evidence>
<dbReference type="InterPro" id="IPR017871">
    <property type="entry name" value="ABC_transporter-like_CS"/>
</dbReference>
<evidence type="ECO:0000313" key="9">
    <source>
        <dbReference type="Proteomes" id="UP000256621"/>
    </source>
</evidence>
<dbReference type="PANTHER" id="PTHR42711:SF5">
    <property type="entry name" value="ABC TRANSPORTER ATP-BINDING PROTEIN NATA"/>
    <property type="match status" value="1"/>
</dbReference>
<dbReference type="InterPro" id="IPR027417">
    <property type="entry name" value="P-loop_NTPase"/>
</dbReference>
<protein>
    <submittedName>
        <fullName evidence="8">ABC transporter ATP-binding protein</fullName>
    </submittedName>
</protein>
<evidence type="ECO:0000256" key="1">
    <source>
        <dbReference type="ARBA" id="ARBA00004202"/>
    </source>
</evidence>
<dbReference type="PROSITE" id="PS50893">
    <property type="entry name" value="ABC_TRANSPORTER_2"/>
    <property type="match status" value="1"/>
</dbReference>
<dbReference type="EMBL" id="CP031442">
    <property type="protein sequence ID" value="AXM07224.1"/>
    <property type="molecule type" value="Genomic_DNA"/>
</dbReference>
<dbReference type="CDD" id="cd03230">
    <property type="entry name" value="ABC_DR_subfamily_A"/>
    <property type="match status" value="1"/>
</dbReference>
<dbReference type="GO" id="GO:0005886">
    <property type="term" value="C:plasma membrane"/>
    <property type="evidence" value="ECO:0007669"/>
    <property type="project" value="UniProtKB-SubCell"/>
</dbReference>
<name>A0AAD0QT04_CUTAC</name>
<dbReference type="GO" id="GO:0046677">
    <property type="term" value="P:response to antibiotic"/>
    <property type="evidence" value="ECO:0007669"/>
    <property type="project" value="UniProtKB-KW"/>
</dbReference>
<dbReference type="RefSeq" id="WP_002519724.1">
    <property type="nucleotide sequence ID" value="NZ_CAMHVB010000003.1"/>
</dbReference>
<dbReference type="SMART" id="SM00382">
    <property type="entry name" value="AAA"/>
    <property type="match status" value="1"/>
</dbReference>
<dbReference type="Proteomes" id="UP000256621">
    <property type="component" value="Chromosome"/>
</dbReference>
<evidence type="ECO:0000313" key="8">
    <source>
        <dbReference type="EMBL" id="AXM07224.1"/>
    </source>
</evidence>
<dbReference type="InterPro" id="IPR050763">
    <property type="entry name" value="ABC_transporter_ATP-binding"/>
</dbReference>
<evidence type="ECO:0000256" key="2">
    <source>
        <dbReference type="ARBA" id="ARBA00005417"/>
    </source>
</evidence>
<organism evidence="8 9">
    <name type="scientific">Cutibacterium acnes</name>
    <name type="common">Propionibacterium acnes</name>
    <dbReference type="NCBI Taxonomy" id="1747"/>
    <lineage>
        <taxon>Bacteria</taxon>
        <taxon>Bacillati</taxon>
        <taxon>Actinomycetota</taxon>
        <taxon>Actinomycetes</taxon>
        <taxon>Propionibacteriales</taxon>
        <taxon>Propionibacteriaceae</taxon>
        <taxon>Cutibacterium</taxon>
    </lineage>
</organism>
<dbReference type="Pfam" id="PF00005">
    <property type="entry name" value="ABC_tran"/>
    <property type="match status" value="1"/>
</dbReference>
<dbReference type="GO" id="GO:0005524">
    <property type="term" value="F:ATP binding"/>
    <property type="evidence" value="ECO:0007669"/>
    <property type="project" value="UniProtKB-KW"/>
</dbReference>
<dbReference type="PANTHER" id="PTHR42711">
    <property type="entry name" value="ABC TRANSPORTER ATP-BINDING PROTEIN"/>
    <property type="match status" value="1"/>
</dbReference>